<keyword evidence="2" id="KW-1185">Reference proteome</keyword>
<evidence type="ECO:0000313" key="1">
    <source>
        <dbReference type="EMBL" id="AEQ22138.1"/>
    </source>
</evidence>
<gene>
    <name evidence="1" type="ordered locus">Acin_0909</name>
</gene>
<dbReference type="AlphaFoldDB" id="G4Q5N5"/>
<dbReference type="InParanoid" id="G4Q5N5"/>
<reference evidence="1 2" key="1">
    <citation type="journal article" date="2011" name="J. Bacteriol.">
        <title>Complete genome sequence of Acidaminococcus intestini RYC-MR95, a Gram-negative bacterium from the phylum Firmicutes.</title>
        <authorList>
            <person name="D'Auria G."/>
            <person name="Galan J.C."/>
            <person name="Rodriguez-Alcayna M."/>
            <person name="Moya A."/>
            <person name="Baquero F."/>
            <person name="Latorre A."/>
        </authorList>
    </citation>
    <scope>NUCLEOTIDE SEQUENCE [LARGE SCALE GENOMIC DNA]</scope>
    <source>
        <strain evidence="1 2">RyC-MR95</strain>
    </source>
</reference>
<sequence length="40" mass="4687">MKSKSASLQIRRLFEGMRFLVENKTFVDSQKEGEAFSMFL</sequence>
<dbReference type="Proteomes" id="UP000007093">
    <property type="component" value="Chromosome"/>
</dbReference>
<dbReference type="EMBL" id="CP003058">
    <property type="protein sequence ID" value="AEQ22138.1"/>
    <property type="molecule type" value="Genomic_DNA"/>
</dbReference>
<name>G4Q5N5_ACIIR</name>
<dbReference type="KEGG" id="ain:Acin_0909"/>
<dbReference type="HOGENOM" id="CLU_3283347_0_0_9"/>
<dbReference type="PATRIC" id="fig|568816.4.peg.879"/>
<organism evidence="1 2">
    <name type="scientific">Acidaminococcus intestini (strain RyC-MR95)</name>
    <dbReference type="NCBI Taxonomy" id="568816"/>
    <lineage>
        <taxon>Bacteria</taxon>
        <taxon>Bacillati</taxon>
        <taxon>Bacillota</taxon>
        <taxon>Negativicutes</taxon>
        <taxon>Acidaminococcales</taxon>
        <taxon>Acidaminococcaceae</taxon>
        <taxon>Acidaminococcus</taxon>
    </lineage>
</organism>
<accession>G4Q5N5</accession>
<evidence type="ECO:0000313" key="2">
    <source>
        <dbReference type="Proteomes" id="UP000007093"/>
    </source>
</evidence>
<protein>
    <submittedName>
        <fullName evidence="1">Uncharacterized protein</fullName>
    </submittedName>
</protein>
<proteinExistence type="predicted"/>